<dbReference type="PRINTS" id="PR00455">
    <property type="entry name" value="HTHTETR"/>
</dbReference>
<evidence type="ECO:0000256" key="2">
    <source>
        <dbReference type="PROSITE-ProRule" id="PRU00335"/>
    </source>
</evidence>
<dbReference type="InterPro" id="IPR036271">
    <property type="entry name" value="Tet_transcr_reg_TetR-rel_C_sf"/>
</dbReference>
<keyword evidence="5" id="KW-1185">Reference proteome</keyword>
<name>A0A432X942_9GAMM</name>
<comment type="caution">
    <text evidence="4">The sequence shown here is derived from an EMBL/GenBank/DDBJ whole genome shotgun (WGS) entry which is preliminary data.</text>
</comment>
<evidence type="ECO:0000256" key="1">
    <source>
        <dbReference type="ARBA" id="ARBA00023125"/>
    </source>
</evidence>
<dbReference type="Proteomes" id="UP000286976">
    <property type="component" value="Unassembled WGS sequence"/>
</dbReference>
<dbReference type="InterPro" id="IPR041586">
    <property type="entry name" value="PsrA_TetR_C"/>
</dbReference>
<evidence type="ECO:0000313" key="5">
    <source>
        <dbReference type="Proteomes" id="UP000286976"/>
    </source>
</evidence>
<proteinExistence type="predicted"/>
<dbReference type="PANTHER" id="PTHR30055">
    <property type="entry name" value="HTH-TYPE TRANSCRIPTIONAL REGULATOR RUTR"/>
    <property type="match status" value="1"/>
</dbReference>
<dbReference type="InterPro" id="IPR001647">
    <property type="entry name" value="HTH_TetR"/>
</dbReference>
<dbReference type="Pfam" id="PF17939">
    <property type="entry name" value="TetR_C_30"/>
    <property type="match status" value="1"/>
</dbReference>
<dbReference type="Gene3D" id="1.10.357.10">
    <property type="entry name" value="Tetracycline Repressor, domain 2"/>
    <property type="match status" value="1"/>
</dbReference>
<dbReference type="AlphaFoldDB" id="A0A432X942"/>
<dbReference type="PROSITE" id="PS01081">
    <property type="entry name" value="HTH_TETR_1"/>
    <property type="match status" value="1"/>
</dbReference>
<dbReference type="InterPro" id="IPR050109">
    <property type="entry name" value="HTH-type_TetR-like_transc_reg"/>
</dbReference>
<dbReference type="GO" id="GO:0003700">
    <property type="term" value="F:DNA-binding transcription factor activity"/>
    <property type="evidence" value="ECO:0007669"/>
    <property type="project" value="TreeGrafter"/>
</dbReference>
<dbReference type="EMBL" id="PIPQ01000001">
    <property type="protein sequence ID" value="RUO43907.1"/>
    <property type="molecule type" value="Genomic_DNA"/>
</dbReference>
<accession>A0A432X942</accession>
<evidence type="ECO:0000313" key="4">
    <source>
        <dbReference type="EMBL" id="RUO43907.1"/>
    </source>
</evidence>
<reference evidence="4 5" key="1">
    <citation type="journal article" date="2011" name="Front. Microbiol.">
        <title>Genomic signatures of strain selection and enhancement in Bacillus atrophaeus var. globigii, a historical biowarfare simulant.</title>
        <authorList>
            <person name="Gibbons H.S."/>
            <person name="Broomall S.M."/>
            <person name="McNew L.A."/>
            <person name="Daligault H."/>
            <person name="Chapman C."/>
            <person name="Bruce D."/>
            <person name="Karavis M."/>
            <person name="Krepps M."/>
            <person name="McGregor P.A."/>
            <person name="Hong C."/>
            <person name="Park K.H."/>
            <person name="Akmal A."/>
            <person name="Feldman A."/>
            <person name="Lin J.S."/>
            <person name="Chang W.E."/>
            <person name="Higgs B.W."/>
            <person name="Demirev P."/>
            <person name="Lindquist J."/>
            <person name="Liem A."/>
            <person name="Fochler E."/>
            <person name="Read T.D."/>
            <person name="Tapia R."/>
            <person name="Johnson S."/>
            <person name="Bishop-Lilly K.A."/>
            <person name="Detter C."/>
            <person name="Han C."/>
            <person name="Sozhamannan S."/>
            <person name="Rosenzweig C.N."/>
            <person name="Skowronski E.W."/>
        </authorList>
    </citation>
    <scope>NUCLEOTIDE SEQUENCE [LARGE SCALE GENOMIC DNA]</scope>
    <source>
        <strain evidence="4 5">AIT1</strain>
    </source>
</reference>
<dbReference type="PROSITE" id="PS50977">
    <property type="entry name" value="HTH_TETR_2"/>
    <property type="match status" value="1"/>
</dbReference>
<organism evidence="4 5">
    <name type="scientific">Aliidiomarina taiwanensis</name>
    <dbReference type="NCBI Taxonomy" id="946228"/>
    <lineage>
        <taxon>Bacteria</taxon>
        <taxon>Pseudomonadati</taxon>
        <taxon>Pseudomonadota</taxon>
        <taxon>Gammaproteobacteria</taxon>
        <taxon>Alteromonadales</taxon>
        <taxon>Idiomarinaceae</taxon>
        <taxon>Aliidiomarina</taxon>
    </lineage>
</organism>
<feature type="domain" description="HTH tetR-type" evidence="3">
    <location>
        <begin position="5"/>
        <end position="65"/>
    </location>
</feature>
<dbReference type="GO" id="GO:0000976">
    <property type="term" value="F:transcription cis-regulatory region binding"/>
    <property type="evidence" value="ECO:0007669"/>
    <property type="project" value="TreeGrafter"/>
</dbReference>
<dbReference type="InterPro" id="IPR023772">
    <property type="entry name" value="DNA-bd_HTH_TetR-type_CS"/>
</dbReference>
<dbReference type="SUPFAM" id="SSF46689">
    <property type="entry name" value="Homeodomain-like"/>
    <property type="match status" value="1"/>
</dbReference>
<dbReference type="InterPro" id="IPR009057">
    <property type="entry name" value="Homeodomain-like_sf"/>
</dbReference>
<keyword evidence="1 2" id="KW-0238">DNA-binding</keyword>
<gene>
    <name evidence="4" type="ORF">CWE15_01600</name>
</gene>
<feature type="DNA-binding region" description="H-T-H motif" evidence="2">
    <location>
        <begin position="28"/>
        <end position="47"/>
    </location>
</feature>
<dbReference type="OrthoDB" id="2356263at2"/>
<dbReference type="PANTHER" id="PTHR30055:SF235">
    <property type="entry name" value="TRANSCRIPTIONAL REGULATORY PROTEIN"/>
    <property type="match status" value="1"/>
</dbReference>
<dbReference type="RefSeq" id="WP_126756299.1">
    <property type="nucleotide sequence ID" value="NZ_PIPQ01000001.1"/>
</dbReference>
<protein>
    <submittedName>
        <fullName evidence="4">TetR family transcriptional regulator</fullName>
    </submittedName>
</protein>
<evidence type="ECO:0000259" key="3">
    <source>
        <dbReference type="PROSITE" id="PS50977"/>
    </source>
</evidence>
<sequence length="221" mass="24367">MSKAAKTSEQILRAAEKLFSEKGFEATSLREITQSADVNLASVNYHFGSKKGLIQAVVERYQRVFMPALSAELKRLEDQGNVSTEGIVQCFVGPLAALEQVCAGGAEIYLKLLGYGYSEIQGHLRKFTMQRFGDVVQHAFRLFQTANPSFATETLFWRLHFALGTVLFAQVSARALIEIAKADFADPNPEAYMMQRLLAYVAAGISAPEATFLSTTRSKVV</sequence>
<dbReference type="SUPFAM" id="SSF48498">
    <property type="entry name" value="Tetracyclin repressor-like, C-terminal domain"/>
    <property type="match status" value="1"/>
</dbReference>
<dbReference type="Pfam" id="PF00440">
    <property type="entry name" value="TetR_N"/>
    <property type="match status" value="1"/>
</dbReference>